<reference evidence="4" key="1">
    <citation type="submission" date="2016-07" db="EMBL/GenBank/DDBJ databases">
        <title>Nontailed viruses are major unrecognized killers of bacteria in the ocean.</title>
        <authorList>
            <person name="Kauffman K."/>
            <person name="Hussain F."/>
            <person name="Yang J."/>
            <person name="Arevalo P."/>
            <person name="Brown J."/>
            <person name="Cutler M."/>
            <person name="Kelly L."/>
            <person name="Polz M.F."/>
        </authorList>
    </citation>
    <scope>NUCLEOTIDE SEQUENCE [LARGE SCALE GENOMIC DNA]</scope>
    <source>
        <strain evidence="4">10N.286.54.F3</strain>
    </source>
</reference>
<dbReference type="Gene3D" id="3.90.176.10">
    <property type="entry name" value="Toxin ADP-ribosyltransferase, Chain A, domain 1"/>
    <property type="match status" value="1"/>
</dbReference>
<protein>
    <submittedName>
        <fullName evidence="3">NAD(+)--arginine ADP-ribosyltransferase</fullName>
    </submittedName>
</protein>
<dbReference type="PROSITE" id="PS51996">
    <property type="entry name" value="TR_MART"/>
    <property type="match status" value="1"/>
</dbReference>
<name>A0A2N7CJ31_VIBSP</name>
<accession>A0A2N7CJ31</accession>
<sequence length="249" mass="27539">MLRIISLCFLCLSFVAQAAPFEALKAPLRSQVQVDELASQFSDWAKASSGWRYKLMTANETEALEDFSVSGYQLANDYLRAADTSTWGSAGKSARKFIKQVRSAMKKLPRYKGVTYRGAWAKQSLLNKLQVGDVVVEPAFTSSSTIPEVAKRFAVVRPNSPLPLQRVLYEVQVKSNGRALGGLSEFGGEAEVLLPPNTYYRVTNIELNRGSAMVALETVSSHETTTGTTYNLYSGEEISHSYWRSLVCN</sequence>
<dbReference type="InterPro" id="IPR003540">
    <property type="entry name" value="ADP-ribosyltransferase"/>
</dbReference>
<evidence type="ECO:0000313" key="4">
    <source>
        <dbReference type="Proteomes" id="UP000235405"/>
    </source>
</evidence>
<feature type="signal peptide" evidence="1">
    <location>
        <begin position="1"/>
        <end position="18"/>
    </location>
</feature>
<evidence type="ECO:0000256" key="1">
    <source>
        <dbReference type="SAM" id="SignalP"/>
    </source>
</evidence>
<feature type="domain" description="ADP ribosyltransferase" evidence="2">
    <location>
        <begin position="46"/>
        <end position="209"/>
    </location>
</feature>
<dbReference type="AlphaFoldDB" id="A0A2N7CJ31"/>
<evidence type="ECO:0000259" key="2">
    <source>
        <dbReference type="Pfam" id="PF03496"/>
    </source>
</evidence>
<dbReference type="EMBL" id="MCSW01000047">
    <property type="protein sequence ID" value="PMF30983.1"/>
    <property type="molecule type" value="Genomic_DNA"/>
</dbReference>
<dbReference type="GO" id="GO:0016740">
    <property type="term" value="F:transferase activity"/>
    <property type="evidence" value="ECO:0007669"/>
    <property type="project" value="UniProtKB-KW"/>
</dbReference>
<dbReference type="GO" id="GO:0005576">
    <property type="term" value="C:extracellular region"/>
    <property type="evidence" value="ECO:0007669"/>
    <property type="project" value="InterPro"/>
</dbReference>
<dbReference type="SUPFAM" id="SSF56399">
    <property type="entry name" value="ADP-ribosylation"/>
    <property type="match status" value="1"/>
</dbReference>
<keyword evidence="3" id="KW-0808">Transferase</keyword>
<organism evidence="3 4">
    <name type="scientific">Vibrio splendidus</name>
    <dbReference type="NCBI Taxonomy" id="29497"/>
    <lineage>
        <taxon>Bacteria</taxon>
        <taxon>Pseudomonadati</taxon>
        <taxon>Pseudomonadota</taxon>
        <taxon>Gammaproteobacteria</taxon>
        <taxon>Vibrionales</taxon>
        <taxon>Vibrionaceae</taxon>
        <taxon>Vibrio</taxon>
    </lineage>
</organism>
<keyword evidence="1" id="KW-0732">Signal</keyword>
<dbReference type="Pfam" id="PF03496">
    <property type="entry name" value="ADPrib_exo_Tox"/>
    <property type="match status" value="1"/>
</dbReference>
<dbReference type="Proteomes" id="UP000235405">
    <property type="component" value="Unassembled WGS sequence"/>
</dbReference>
<gene>
    <name evidence="3" type="ORF">BCV19_02880</name>
</gene>
<comment type="caution">
    <text evidence="3">The sequence shown here is derived from an EMBL/GenBank/DDBJ whole genome shotgun (WGS) entry which is preliminary data.</text>
</comment>
<evidence type="ECO:0000313" key="3">
    <source>
        <dbReference type="EMBL" id="PMF30983.1"/>
    </source>
</evidence>
<proteinExistence type="predicted"/>
<feature type="chain" id="PRO_5014937823" evidence="1">
    <location>
        <begin position="19"/>
        <end position="249"/>
    </location>
</feature>
<dbReference type="RefSeq" id="WP_102481830.1">
    <property type="nucleotide sequence ID" value="NZ_MCSW01000047.1"/>
</dbReference>